<feature type="domain" description="HAMP" evidence="6">
    <location>
        <begin position="213"/>
        <end position="265"/>
    </location>
</feature>
<keyword evidence="8" id="KW-1185">Reference proteome</keyword>
<feature type="transmembrane region" description="Helical" evidence="4">
    <location>
        <begin position="192"/>
        <end position="215"/>
    </location>
</feature>
<evidence type="ECO:0000256" key="1">
    <source>
        <dbReference type="ARBA" id="ARBA00022500"/>
    </source>
</evidence>
<dbReference type="Gene3D" id="6.10.340.10">
    <property type="match status" value="1"/>
</dbReference>
<dbReference type="RefSeq" id="WP_169296914.1">
    <property type="nucleotide sequence ID" value="NZ_JABBNI010000012.1"/>
</dbReference>
<dbReference type="GO" id="GO:0007165">
    <property type="term" value="P:signal transduction"/>
    <property type="evidence" value="ECO:0007669"/>
    <property type="project" value="UniProtKB-KW"/>
</dbReference>
<feature type="transmembrane region" description="Helical" evidence="4">
    <location>
        <begin position="13"/>
        <end position="32"/>
    </location>
</feature>
<dbReference type="Pfam" id="PF00015">
    <property type="entry name" value="MCPsignal"/>
    <property type="match status" value="1"/>
</dbReference>
<dbReference type="SUPFAM" id="SSF58104">
    <property type="entry name" value="Methyl-accepting chemotaxis protein (MCP) signaling domain"/>
    <property type="match status" value="1"/>
</dbReference>
<evidence type="ECO:0000313" key="8">
    <source>
        <dbReference type="Proteomes" id="UP000537131"/>
    </source>
</evidence>
<evidence type="ECO:0000259" key="5">
    <source>
        <dbReference type="PROSITE" id="PS50111"/>
    </source>
</evidence>
<dbReference type="CDD" id="cd06225">
    <property type="entry name" value="HAMP"/>
    <property type="match status" value="2"/>
</dbReference>
<dbReference type="Gene3D" id="1.20.120.1530">
    <property type="match status" value="2"/>
</dbReference>
<dbReference type="Pfam" id="PF18947">
    <property type="entry name" value="HAMP_2"/>
    <property type="match status" value="3"/>
</dbReference>
<keyword evidence="1" id="KW-0145">Chemotaxis</keyword>
<evidence type="ECO:0000256" key="3">
    <source>
        <dbReference type="PROSITE-ProRule" id="PRU00284"/>
    </source>
</evidence>
<reference evidence="7 8" key="1">
    <citation type="submission" date="2020-04" db="EMBL/GenBank/DDBJ databases">
        <authorList>
            <person name="Doyle D.A."/>
        </authorList>
    </citation>
    <scope>NUCLEOTIDE SEQUENCE [LARGE SCALE GENOMIC DNA]</scope>
    <source>
        <strain evidence="7 8">P21</strain>
    </source>
</reference>
<evidence type="ECO:0000259" key="6">
    <source>
        <dbReference type="PROSITE" id="PS50885"/>
    </source>
</evidence>
<protein>
    <submittedName>
        <fullName evidence="7">HAMP domain-containing protein</fullName>
    </submittedName>
</protein>
<keyword evidence="4" id="KW-0472">Membrane</keyword>
<dbReference type="SUPFAM" id="SSF158472">
    <property type="entry name" value="HAMP domain-like"/>
    <property type="match status" value="1"/>
</dbReference>
<dbReference type="InterPro" id="IPR051310">
    <property type="entry name" value="MCP_chemotaxis"/>
</dbReference>
<evidence type="ECO:0000256" key="4">
    <source>
        <dbReference type="SAM" id="Phobius"/>
    </source>
</evidence>
<comment type="caution">
    <text evidence="7">The sequence shown here is derived from an EMBL/GenBank/DDBJ whole genome shotgun (WGS) entry which is preliminary data.</text>
</comment>
<evidence type="ECO:0000313" key="7">
    <source>
        <dbReference type="EMBL" id="NMM62309.1"/>
    </source>
</evidence>
<gene>
    <name evidence="7" type="ORF">HBE96_06330</name>
</gene>
<evidence type="ECO:0000256" key="2">
    <source>
        <dbReference type="ARBA" id="ARBA00029447"/>
    </source>
</evidence>
<dbReference type="Proteomes" id="UP000537131">
    <property type="component" value="Unassembled WGS sequence"/>
</dbReference>
<dbReference type="InterPro" id="IPR024478">
    <property type="entry name" value="HlyB_4HB_MCP"/>
</dbReference>
<dbReference type="InterPro" id="IPR004089">
    <property type="entry name" value="MCPsignal_dom"/>
</dbReference>
<feature type="domain" description="Methyl-accepting transducer" evidence="5">
    <location>
        <begin position="626"/>
        <end position="855"/>
    </location>
</feature>
<keyword evidence="4" id="KW-1133">Transmembrane helix</keyword>
<dbReference type="PROSITE" id="PS50111">
    <property type="entry name" value="CHEMOTAXIS_TRANSDUC_2"/>
    <property type="match status" value="1"/>
</dbReference>
<feature type="domain" description="HAMP" evidence="6">
    <location>
        <begin position="569"/>
        <end position="621"/>
    </location>
</feature>
<dbReference type="SMART" id="SM00283">
    <property type="entry name" value="MA"/>
    <property type="match status" value="1"/>
</dbReference>
<dbReference type="InterPro" id="IPR003660">
    <property type="entry name" value="HAMP_dom"/>
</dbReference>
<organism evidence="7 8">
    <name type="scientific">Clostridium muellerianum</name>
    <dbReference type="NCBI Taxonomy" id="2716538"/>
    <lineage>
        <taxon>Bacteria</taxon>
        <taxon>Bacillati</taxon>
        <taxon>Bacillota</taxon>
        <taxon>Clostridia</taxon>
        <taxon>Eubacteriales</taxon>
        <taxon>Clostridiaceae</taxon>
        <taxon>Clostridium</taxon>
    </lineage>
</organism>
<proteinExistence type="inferred from homology"/>
<dbReference type="Gene3D" id="1.10.287.950">
    <property type="entry name" value="Methyl-accepting chemotaxis protein"/>
    <property type="match status" value="1"/>
</dbReference>
<keyword evidence="3" id="KW-0807">Transducer</keyword>
<accession>A0A7Y0HLT9</accession>
<dbReference type="GO" id="GO:0005886">
    <property type="term" value="C:plasma membrane"/>
    <property type="evidence" value="ECO:0007669"/>
    <property type="project" value="TreeGrafter"/>
</dbReference>
<name>A0A7Y0HLT9_9CLOT</name>
<dbReference type="GO" id="GO:0004888">
    <property type="term" value="F:transmembrane signaling receptor activity"/>
    <property type="evidence" value="ECO:0007669"/>
    <property type="project" value="TreeGrafter"/>
</dbReference>
<dbReference type="AlphaFoldDB" id="A0A7Y0HLT9"/>
<dbReference type="FunFam" id="1.10.287.950:FF:000001">
    <property type="entry name" value="Methyl-accepting chemotaxis sensory transducer"/>
    <property type="match status" value="1"/>
</dbReference>
<dbReference type="EMBL" id="JABBNI010000012">
    <property type="protein sequence ID" value="NMM62309.1"/>
    <property type="molecule type" value="Genomic_DNA"/>
</dbReference>
<dbReference type="PROSITE" id="PS50885">
    <property type="entry name" value="HAMP"/>
    <property type="match status" value="3"/>
</dbReference>
<comment type="similarity">
    <text evidence="2">Belongs to the methyl-accepting chemotaxis (MCP) protein family.</text>
</comment>
<dbReference type="SMART" id="SM00304">
    <property type="entry name" value="HAMP"/>
    <property type="match status" value="4"/>
</dbReference>
<dbReference type="Pfam" id="PF12729">
    <property type="entry name" value="4HB_MCP_1"/>
    <property type="match status" value="1"/>
</dbReference>
<dbReference type="CDD" id="cd11386">
    <property type="entry name" value="MCP_signal"/>
    <property type="match status" value="1"/>
</dbReference>
<dbReference type="GO" id="GO:0006935">
    <property type="term" value="P:chemotaxis"/>
    <property type="evidence" value="ECO:0007669"/>
    <property type="project" value="UniProtKB-KW"/>
</dbReference>
<dbReference type="Pfam" id="PF00672">
    <property type="entry name" value="HAMP"/>
    <property type="match status" value="1"/>
</dbReference>
<dbReference type="PANTHER" id="PTHR43531">
    <property type="entry name" value="PROTEIN ICFG"/>
    <property type="match status" value="1"/>
</dbReference>
<sequence length="921" mass="100370">MNYLKNLSIKSKISTAFILVSVLMLVMGYVAIRNIRDISSLDTDLYERSTKPLANLNTISLDLEKMSTLVRGEVISSDLNEINSDKNEIANLDKDLDSNMAEFEKTIKDESIKNEFNNLKTLMDKYRPIRDKVSNLAVAQNDAEAIKIINEEGTELKKSIDKSAKNLFNLKIGRAKDKSDTNTSASNKTVTIISILIITFVIMALIIGGFLAHIISKPLKKLTEVAEKVTMGDIEADVHVTSKDEIGKLQGAFKDMVENIRENTNAINKIASGDFKVQVKVKSEKDVLGKSIAKMIDNMKLLMDETNNLIEAAEKGKLHVRGNSSAFVGEWKKLIEEINSLIDAFVVPINLTSSYVARIANGDMPSKITDEYLGDFNEIKNSLNNCIDNINELVKDANVLVEAAVNGKLDVRTDASKHSGDYRKIVEGVNNTLDIVIKPLDEANNVLGRLASNDLSISMSNDYKGTFKEFSGSINAVLERLLSLQDAFVKISNGDTSILEQFIKIGKRSENDKLIPAIIEMMSTIQNLINESKTLAFAAVEGNLDIRGDAEKFKGGYREVIEGINKTMDAVVKPLEEASSTMQKMSQGDLTCNMSGSYKGEYAKMQDSLNFTISFLNKILSQINNASTEVASGARQVSDGSQALSQGATEQASSIEELTESITEVAAQTKENAVNANEANGLSLKAKENAEQGNKHMAEMLKSMEEINESSSSISKIIKVIDEIAFQTNILALNAAVEAARAGQHGKGFAVVAEEVRNLAARSANAAKETTALIEGSIKKVESGTEIANETAKALNEIVEGVSKSASFVSEIASASNEQASAIAQINKGIEQVSQVVQTNSATAEESAAASEELSSQSQILNEMVGKFILNNVSSSYTEIEKNQYKNKESYVNDMNYAYREAAVTSTKPKIALSDSEFGKY</sequence>
<dbReference type="PANTHER" id="PTHR43531:SF11">
    <property type="entry name" value="METHYL-ACCEPTING CHEMOTAXIS PROTEIN 3"/>
    <property type="match status" value="1"/>
</dbReference>
<reference evidence="7 8" key="2">
    <citation type="submission" date="2020-06" db="EMBL/GenBank/DDBJ databases">
        <title>Complete Genome Sequence of Clostridium muelleri sp. nov. P21T, an Acid-Alcohol Producing Acetogen Isolated from Old Hay.</title>
        <authorList>
            <person name="Duncan K.E."/>
            <person name="Tanner R.S."/>
        </authorList>
    </citation>
    <scope>NUCLEOTIDE SEQUENCE [LARGE SCALE GENOMIC DNA]</scope>
    <source>
        <strain evidence="7 8">P21</strain>
    </source>
</reference>
<keyword evidence="4" id="KW-0812">Transmembrane</keyword>
<feature type="domain" description="HAMP" evidence="6">
    <location>
        <begin position="434"/>
        <end position="486"/>
    </location>
</feature>